<dbReference type="AlphaFoldDB" id="A0A1H8W2P1"/>
<dbReference type="RefSeq" id="WP_093120608.1">
    <property type="nucleotide sequence ID" value="NZ_FODS01000041.1"/>
</dbReference>
<name>A0A1H8W2P1_9RHOB</name>
<reference evidence="7 8" key="1">
    <citation type="submission" date="2016-10" db="EMBL/GenBank/DDBJ databases">
        <authorList>
            <person name="de Groot N.N."/>
        </authorList>
    </citation>
    <scope>NUCLEOTIDE SEQUENCE [LARGE SCALE GENOMIC DNA]</scope>
    <source>
        <strain evidence="7 8">DSM 27842</strain>
    </source>
</reference>
<dbReference type="SUPFAM" id="SSF56784">
    <property type="entry name" value="HAD-like"/>
    <property type="match status" value="1"/>
</dbReference>
<dbReference type="Gene3D" id="3.40.50.1000">
    <property type="entry name" value="HAD superfamily/HAD-like"/>
    <property type="match status" value="1"/>
</dbReference>
<dbReference type="Pfam" id="PF01040">
    <property type="entry name" value="UbiA"/>
    <property type="match status" value="1"/>
</dbReference>
<evidence type="ECO:0000256" key="2">
    <source>
        <dbReference type="ARBA" id="ARBA00022475"/>
    </source>
</evidence>
<feature type="transmembrane region" description="Helical" evidence="6">
    <location>
        <begin position="429"/>
        <end position="447"/>
    </location>
</feature>
<dbReference type="GO" id="GO:0016765">
    <property type="term" value="F:transferase activity, transferring alkyl or aryl (other than methyl) groups"/>
    <property type="evidence" value="ECO:0007669"/>
    <property type="project" value="InterPro"/>
</dbReference>
<keyword evidence="5 6" id="KW-0472">Membrane</keyword>
<feature type="transmembrane region" description="Helical" evidence="6">
    <location>
        <begin position="230"/>
        <end position="249"/>
    </location>
</feature>
<dbReference type="GO" id="GO:0016020">
    <property type="term" value="C:membrane"/>
    <property type="evidence" value="ECO:0007669"/>
    <property type="project" value="UniProtKB-SubCell"/>
</dbReference>
<gene>
    <name evidence="7" type="ORF">SAMN04490248_1413</name>
</gene>
<evidence type="ECO:0000256" key="4">
    <source>
        <dbReference type="ARBA" id="ARBA00022989"/>
    </source>
</evidence>
<dbReference type="CDD" id="cd13963">
    <property type="entry name" value="PT_UbiA_2"/>
    <property type="match status" value="1"/>
</dbReference>
<dbReference type="InterPro" id="IPR044878">
    <property type="entry name" value="UbiA_sf"/>
</dbReference>
<keyword evidence="8" id="KW-1185">Reference proteome</keyword>
<keyword evidence="3 6" id="KW-0812">Transmembrane</keyword>
<comment type="subcellular location">
    <subcellularLocation>
        <location evidence="1">Membrane</location>
        <topology evidence="1">Multi-pass membrane protein</topology>
    </subcellularLocation>
</comment>
<feature type="transmembrane region" description="Helical" evidence="6">
    <location>
        <begin position="394"/>
        <end position="417"/>
    </location>
</feature>
<dbReference type="InterPro" id="IPR036412">
    <property type="entry name" value="HAD-like_sf"/>
</dbReference>
<dbReference type="InterPro" id="IPR023214">
    <property type="entry name" value="HAD_sf"/>
</dbReference>
<evidence type="ECO:0000256" key="5">
    <source>
        <dbReference type="ARBA" id="ARBA00023136"/>
    </source>
</evidence>
<keyword evidence="2" id="KW-1003">Cell membrane</keyword>
<feature type="transmembrane region" description="Helical" evidence="6">
    <location>
        <begin position="467"/>
        <end position="484"/>
    </location>
</feature>
<organism evidence="7 8">
    <name type="scientific">Salinihabitans flavidus</name>
    <dbReference type="NCBI Taxonomy" id="569882"/>
    <lineage>
        <taxon>Bacteria</taxon>
        <taxon>Pseudomonadati</taxon>
        <taxon>Pseudomonadota</taxon>
        <taxon>Alphaproteobacteria</taxon>
        <taxon>Rhodobacterales</taxon>
        <taxon>Roseobacteraceae</taxon>
        <taxon>Salinihabitans</taxon>
    </lineage>
</organism>
<feature type="transmembrane region" description="Helical" evidence="6">
    <location>
        <begin position="301"/>
        <end position="318"/>
    </location>
</feature>
<dbReference type="NCBIfam" id="NF006088">
    <property type="entry name" value="PRK08238.1"/>
    <property type="match status" value="1"/>
</dbReference>
<proteinExistence type="predicted"/>
<evidence type="ECO:0000256" key="6">
    <source>
        <dbReference type="SAM" id="Phobius"/>
    </source>
</evidence>
<dbReference type="Gene3D" id="1.10.357.140">
    <property type="entry name" value="UbiA prenyltransferase"/>
    <property type="match status" value="1"/>
</dbReference>
<evidence type="ECO:0000256" key="3">
    <source>
        <dbReference type="ARBA" id="ARBA00022692"/>
    </source>
</evidence>
<evidence type="ECO:0000256" key="1">
    <source>
        <dbReference type="ARBA" id="ARBA00004141"/>
    </source>
</evidence>
<dbReference type="OrthoDB" id="9803632at2"/>
<dbReference type="STRING" id="569882.SAMN04490248_1413"/>
<protein>
    <submittedName>
        <fullName evidence="7">4-hydroxybenzoate polyprenyltransferase</fullName>
    </submittedName>
</protein>
<sequence>MSAQNEGIKSPEPRSETVLVVDLDGTLMRTDMLFETFWAALSIRWQNLLAALRVLPEGRAPLKRKLGELGSVDVAGLPINRDVLAYVQRWHDEGGRTALVSAADQKLVAQVAEHLGLFDEVHGSDGTLNLKGAKKAAFLSERFPGGFSYMGDSHADYAIWEKATHAVTIDVPRSLRARVDGLPVEAEHLTTRRPLAEAALHAMRPHQYLKNVLIFLPLIAAHRLDAMTLMQAALAFVAYSLVASSVYLLNDLLDLTADRAHPRKRERPLASGALPLSWGTAMAPMLLIAGVLFSLPLGPDFLAVMGIYYFVTTAYSFALKRRLVLDICTLASLYTLRIIAGGVATGISLSVWLLAFSMFFFFSMAAVKRQTELVSRVTEGEETMQGRGYTSGDLPLVANMAVASGYVSVLVMALYLNSPAVTLLYSSTAPLWGICLILLYWISRMVLLAHRGEMHDDPVVFAARDRVSILCAGLILGLAVAGTVL</sequence>
<evidence type="ECO:0000313" key="7">
    <source>
        <dbReference type="EMBL" id="SEP21906.1"/>
    </source>
</evidence>
<dbReference type="EMBL" id="FODS01000041">
    <property type="protein sequence ID" value="SEP21906.1"/>
    <property type="molecule type" value="Genomic_DNA"/>
</dbReference>
<dbReference type="Pfam" id="PF12710">
    <property type="entry name" value="HAD"/>
    <property type="match status" value="1"/>
</dbReference>
<feature type="transmembrane region" description="Helical" evidence="6">
    <location>
        <begin position="349"/>
        <end position="367"/>
    </location>
</feature>
<accession>A0A1H8W2P1</accession>
<dbReference type="InterPro" id="IPR000537">
    <property type="entry name" value="UbiA_prenyltransferase"/>
</dbReference>
<keyword evidence="4 6" id="KW-1133">Transmembrane helix</keyword>
<feature type="transmembrane region" description="Helical" evidence="6">
    <location>
        <begin position="269"/>
        <end position="295"/>
    </location>
</feature>
<dbReference type="Proteomes" id="UP000198893">
    <property type="component" value="Unassembled WGS sequence"/>
</dbReference>
<evidence type="ECO:0000313" key="8">
    <source>
        <dbReference type="Proteomes" id="UP000198893"/>
    </source>
</evidence>
<keyword evidence="7" id="KW-0808">Transferase</keyword>